<protein>
    <recommendedName>
        <fullName evidence="3">ISXO2-like transposase domain-containing protein</fullName>
    </recommendedName>
</protein>
<dbReference type="AlphaFoldDB" id="A0A059F4E4"/>
<dbReference type="HOGENOM" id="CLU_3337943_0_0_1"/>
<sequence length="38" mass="4478">RTVERKAVFIVVENRSADTLLFLMKKYIKKDSIIFSDC</sequence>
<gene>
    <name evidence="1" type="ORF">H312_00745</name>
</gene>
<dbReference type="Proteomes" id="UP000030655">
    <property type="component" value="Unassembled WGS sequence"/>
</dbReference>
<evidence type="ECO:0000313" key="1">
    <source>
        <dbReference type="EMBL" id="KCZ81846.1"/>
    </source>
</evidence>
<name>A0A059F4E4_9MICR</name>
<dbReference type="VEuPathDB" id="MicrosporidiaDB:H312_00745"/>
<organism evidence="1 2">
    <name type="scientific">Anncaliia algerae PRA339</name>
    <dbReference type="NCBI Taxonomy" id="1288291"/>
    <lineage>
        <taxon>Eukaryota</taxon>
        <taxon>Fungi</taxon>
        <taxon>Fungi incertae sedis</taxon>
        <taxon>Microsporidia</taxon>
        <taxon>Tubulinosematoidea</taxon>
        <taxon>Tubulinosematidae</taxon>
        <taxon>Anncaliia</taxon>
    </lineage>
</organism>
<evidence type="ECO:0000313" key="2">
    <source>
        <dbReference type="Proteomes" id="UP000030655"/>
    </source>
</evidence>
<proteinExistence type="predicted"/>
<reference evidence="1 2" key="2">
    <citation type="submission" date="2014-03" db="EMBL/GenBank/DDBJ databases">
        <title>The Genome Sequence of Anncaliia algerae insect isolate PRA339.</title>
        <authorList>
            <consortium name="The Broad Institute Genome Sequencing Platform"/>
            <consortium name="The Broad Institute Genome Sequencing Center for Infectious Disease"/>
            <person name="Cuomo C."/>
            <person name="Becnel J."/>
            <person name="Sanscrainte N."/>
            <person name="Walker B."/>
            <person name="Young S.K."/>
            <person name="Zeng Q."/>
            <person name="Gargeya S."/>
            <person name="Fitzgerald M."/>
            <person name="Haas B."/>
            <person name="Abouelleil A."/>
            <person name="Alvarado L."/>
            <person name="Arachchi H.M."/>
            <person name="Berlin A.M."/>
            <person name="Chapman S.B."/>
            <person name="Dewar J."/>
            <person name="Goldberg J."/>
            <person name="Griggs A."/>
            <person name="Gujja S."/>
            <person name="Hansen M."/>
            <person name="Howarth C."/>
            <person name="Imamovic A."/>
            <person name="Larimer J."/>
            <person name="McCowan C."/>
            <person name="Murphy C."/>
            <person name="Neiman D."/>
            <person name="Pearson M."/>
            <person name="Priest M."/>
            <person name="Roberts A."/>
            <person name="Saif S."/>
            <person name="Shea T."/>
            <person name="Sisk P."/>
            <person name="Sykes S."/>
            <person name="Wortman J."/>
            <person name="Nusbaum C."/>
            <person name="Birren B."/>
        </authorList>
    </citation>
    <scope>NUCLEOTIDE SEQUENCE [LARGE SCALE GENOMIC DNA]</scope>
    <source>
        <strain evidence="1 2">PRA339</strain>
    </source>
</reference>
<reference evidence="2" key="1">
    <citation type="submission" date="2013-02" db="EMBL/GenBank/DDBJ databases">
        <authorList>
            <consortium name="The Broad Institute Genome Sequencing Platform"/>
            <person name="Cuomo C."/>
            <person name="Becnel J."/>
            <person name="Sanscrainte N."/>
            <person name="Walker B."/>
            <person name="Young S.K."/>
            <person name="Zeng Q."/>
            <person name="Gargeya S."/>
            <person name="Fitzgerald M."/>
            <person name="Haas B."/>
            <person name="Abouelleil A."/>
            <person name="Alvarado L."/>
            <person name="Arachchi H.M."/>
            <person name="Berlin A.M."/>
            <person name="Chapman S.B."/>
            <person name="Dewar J."/>
            <person name="Goldberg J."/>
            <person name="Griggs A."/>
            <person name="Gujja S."/>
            <person name="Hansen M."/>
            <person name="Howarth C."/>
            <person name="Imamovic A."/>
            <person name="Larimer J."/>
            <person name="McCowan C."/>
            <person name="Murphy C."/>
            <person name="Neiman D."/>
            <person name="Pearson M."/>
            <person name="Priest M."/>
            <person name="Roberts A."/>
            <person name="Saif S."/>
            <person name="Shea T."/>
            <person name="Sisk P."/>
            <person name="Sykes S."/>
            <person name="Wortman J."/>
            <person name="Nusbaum C."/>
            <person name="Birren B."/>
        </authorList>
    </citation>
    <scope>NUCLEOTIDE SEQUENCE [LARGE SCALE GENOMIC DNA]</scope>
    <source>
        <strain evidence="2">PRA339</strain>
    </source>
</reference>
<dbReference type="EMBL" id="KK365136">
    <property type="protein sequence ID" value="KCZ81846.1"/>
    <property type="molecule type" value="Genomic_DNA"/>
</dbReference>
<accession>A0A059F4E4</accession>
<dbReference type="OrthoDB" id="2194830at2759"/>
<evidence type="ECO:0008006" key="3">
    <source>
        <dbReference type="Google" id="ProtNLM"/>
    </source>
</evidence>
<keyword evidence="2" id="KW-1185">Reference proteome</keyword>
<feature type="non-terminal residue" evidence="1">
    <location>
        <position position="1"/>
    </location>
</feature>